<evidence type="ECO:0000313" key="11">
    <source>
        <dbReference type="Proteomes" id="UP000319449"/>
    </source>
</evidence>
<keyword evidence="7 8" id="KW-0501">Molybdenum cofactor biosynthesis</keyword>
<dbReference type="GO" id="GO:0061603">
    <property type="term" value="F:molybdenum cofactor guanylyltransferase activity"/>
    <property type="evidence" value="ECO:0007669"/>
    <property type="project" value="UniProtKB-EC"/>
</dbReference>
<comment type="domain">
    <text evidence="8">The N-terminal domain determines nucleotide recognition and specific binding, while the C-terminal domain determines the specific binding to the target protein.</text>
</comment>
<sequence>MPIPSDCRLHLSRKVKGVTGVILAGGASSRMGSNKALLPQKGVRFIEGIYRTLAKLFEEVIVVTNSPEQYAFLPCRKVSDLCPGKGVLAGIHSGLIHSNDPAIFVVACDMPHLNAELIRYQVSLVTGADLIIPSTDKGFEPLHALYRKACLPALEELLQSGTNRRVVGLMSRVCVRELLPEEIAPFDPEFNSFININTPEDYFRLRNGKKESPKEGIIPLAHSL</sequence>
<dbReference type="Pfam" id="PF12804">
    <property type="entry name" value="NTP_transf_3"/>
    <property type="match status" value="1"/>
</dbReference>
<name>A0A562VIV1_9BACT</name>
<protein>
    <recommendedName>
        <fullName evidence="8">Probable molybdenum cofactor guanylyltransferase</fullName>
        <shortName evidence="8">MoCo guanylyltransferase</shortName>
        <ecNumber evidence="8">2.7.7.77</ecNumber>
    </recommendedName>
    <alternativeName>
        <fullName evidence="8">GTP:molybdopterin guanylyltransferase</fullName>
    </alternativeName>
    <alternativeName>
        <fullName evidence="8">Mo-MPT guanylyltransferase</fullName>
    </alternativeName>
    <alternativeName>
        <fullName evidence="8">Molybdopterin guanylyltransferase</fullName>
    </alternativeName>
    <alternativeName>
        <fullName evidence="8">Molybdopterin-guanine dinucleotide synthase</fullName>
        <shortName evidence="8">MGD synthase</shortName>
    </alternativeName>
</protein>
<comment type="caution">
    <text evidence="10">The sequence shown here is derived from an EMBL/GenBank/DDBJ whole genome shotgun (WGS) entry which is preliminary data.</text>
</comment>
<dbReference type="GO" id="GO:0005737">
    <property type="term" value="C:cytoplasm"/>
    <property type="evidence" value="ECO:0007669"/>
    <property type="project" value="UniProtKB-SubCell"/>
</dbReference>
<dbReference type="InterPro" id="IPR025877">
    <property type="entry name" value="MobA-like_NTP_Trfase"/>
</dbReference>
<feature type="domain" description="MobA-like NTP transferase" evidence="9">
    <location>
        <begin position="20"/>
        <end position="168"/>
    </location>
</feature>
<feature type="binding site" evidence="8">
    <location>
        <begin position="23"/>
        <end position="25"/>
    </location>
    <ligand>
        <name>GTP</name>
        <dbReference type="ChEBI" id="CHEBI:37565"/>
    </ligand>
</feature>
<dbReference type="GO" id="GO:0005525">
    <property type="term" value="F:GTP binding"/>
    <property type="evidence" value="ECO:0007669"/>
    <property type="project" value="UniProtKB-UniRule"/>
</dbReference>
<dbReference type="CDD" id="cd02503">
    <property type="entry name" value="MobA"/>
    <property type="match status" value="1"/>
</dbReference>
<feature type="binding site" evidence="8">
    <location>
        <position position="35"/>
    </location>
    <ligand>
        <name>GTP</name>
        <dbReference type="ChEBI" id="CHEBI:37565"/>
    </ligand>
</feature>
<evidence type="ECO:0000256" key="1">
    <source>
        <dbReference type="ARBA" id="ARBA00022490"/>
    </source>
</evidence>
<keyword evidence="11" id="KW-1185">Reference proteome</keyword>
<dbReference type="GO" id="GO:0006777">
    <property type="term" value="P:Mo-molybdopterin cofactor biosynthetic process"/>
    <property type="evidence" value="ECO:0007669"/>
    <property type="project" value="UniProtKB-KW"/>
</dbReference>
<comment type="subcellular location">
    <subcellularLocation>
        <location evidence="8">Cytoplasm</location>
    </subcellularLocation>
</comment>
<comment type="cofactor">
    <cofactor evidence="8">
        <name>Mg(2+)</name>
        <dbReference type="ChEBI" id="CHEBI:18420"/>
    </cofactor>
</comment>
<dbReference type="HAMAP" id="MF_00316">
    <property type="entry name" value="MobA"/>
    <property type="match status" value="1"/>
</dbReference>
<dbReference type="PANTHER" id="PTHR19136:SF81">
    <property type="entry name" value="MOLYBDENUM COFACTOR GUANYLYLTRANSFERASE"/>
    <property type="match status" value="1"/>
</dbReference>
<evidence type="ECO:0000256" key="8">
    <source>
        <dbReference type="HAMAP-Rule" id="MF_00316"/>
    </source>
</evidence>
<keyword evidence="3 8" id="KW-0479">Metal-binding</keyword>
<dbReference type="Proteomes" id="UP000319449">
    <property type="component" value="Unassembled WGS sequence"/>
</dbReference>
<keyword evidence="6 8" id="KW-0342">GTP-binding</keyword>
<keyword evidence="5 8" id="KW-0460">Magnesium</keyword>
<comment type="function">
    <text evidence="8">Transfers a GMP moiety from GTP to Mo-molybdopterin (Mo-MPT) cofactor (Moco or molybdenum cofactor) to form Mo-molybdopterin guanine dinucleotide (Mo-MGD) cofactor.</text>
</comment>
<dbReference type="SUPFAM" id="SSF53448">
    <property type="entry name" value="Nucleotide-diphospho-sugar transferases"/>
    <property type="match status" value="1"/>
</dbReference>
<organism evidence="10 11">
    <name type="scientific">Geobacter argillaceus</name>
    <dbReference type="NCBI Taxonomy" id="345631"/>
    <lineage>
        <taxon>Bacteria</taxon>
        <taxon>Pseudomonadati</taxon>
        <taxon>Thermodesulfobacteriota</taxon>
        <taxon>Desulfuromonadia</taxon>
        <taxon>Geobacterales</taxon>
        <taxon>Geobacteraceae</taxon>
        <taxon>Geobacter</taxon>
    </lineage>
</organism>
<dbReference type="InterPro" id="IPR013482">
    <property type="entry name" value="Molybde_CF_guanTrfase"/>
</dbReference>
<reference evidence="10 11" key="1">
    <citation type="submission" date="2019-07" db="EMBL/GenBank/DDBJ databases">
        <title>Genomic Encyclopedia of Archaeal and Bacterial Type Strains, Phase II (KMG-II): from individual species to whole genera.</title>
        <authorList>
            <person name="Goeker M."/>
        </authorList>
    </citation>
    <scope>NUCLEOTIDE SEQUENCE [LARGE SCALE GENOMIC DNA]</scope>
    <source>
        <strain evidence="10 11">ATCC BAA-1139</strain>
    </source>
</reference>
<dbReference type="GO" id="GO:0046872">
    <property type="term" value="F:metal ion binding"/>
    <property type="evidence" value="ECO:0007669"/>
    <property type="project" value="UniProtKB-KW"/>
</dbReference>
<evidence type="ECO:0000313" key="10">
    <source>
        <dbReference type="EMBL" id="TWJ17778.1"/>
    </source>
</evidence>
<evidence type="ECO:0000259" key="9">
    <source>
        <dbReference type="Pfam" id="PF12804"/>
    </source>
</evidence>
<evidence type="ECO:0000256" key="6">
    <source>
        <dbReference type="ARBA" id="ARBA00023134"/>
    </source>
</evidence>
<evidence type="ECO:0000256" key="7">
    <source>
        <dbReference type="ARBA" id="ARBA00023150"/>
    </source>
</evidence>
<dbReference type="PANTHER" id="PTHR19136">
    <property type="entry name" value="MOLYBDENUM COFACTOR GUANYLYLTRANSFERASE"/>
    <property type="match status" value="1"/>
</dbReference>
<keyword evidence="2 8" id="KW-0808">Transferase</keyword>
<keyword evidence="4 8" id="KW-0547">Nucleotide-binding</keyword>
<dbReference type="AlphaFoldDB" id="A0A562VIV1"/>
<comment type="catalytic activity">
    <reaction evidence="8">
        <text>Mo-molybdopterin + GTP + H(+) = Mo-molybdopterin guanine dinucleotide + diphosphate</text>
        <dbReference type="Rhea" id="RHEA:34243"/>
        <dbReference type="ChEBI" id="CHEBI:15378"/>
        <dbReference type="ChEBI" id="CHEBI:33019"/>
        <dbReference type="ChEBI" id="CHEBI:37565"/>
        <dbReference type="ChEBI" id="CHEBI:71302"/>
        <dbReference type="ChEBI" id="CHEBI:71310"/>
        <dbReference type="EC" id="2.7.7.77"/>
    </reaction>
</comment>
<evidence type="ECO:0000256" key="5">
    <source>
        <dbReference type="ARBA" id="ARBA00022842"/>
    </source>
</evidence>
<feature type="binding site" evidence="8">
    <location>
        <position position="109"/>
    </location>
    <ligand>
        <name>GTP</name>
        <dbReference type="ChEBI" id="CHEBI:37565"/>
    </ligand>
</feature>
<feature type="binding site" evidence="8">
    <location>
        <position position="80"/>
    </location>
    <ligand>
        <name>GTP</name>
        <dbReference type="ChEBI" id="CHEBI:37565"/>
    </ligand>
</feature>
<dbReference type="EC" id="2.7.7.77" evidence="8"/>
<evidence type="ECO:0000256" key="3">
    <source>
        <dbReference type="ARBA" id="ARBA00022723"/>
    </source>
</evidence>
<gene>
    <name evidence="8" type="primary">mobA</name>
    <name evidence="10" type="ORF">JN12_02897</name>
</gene>
<dbReference type="OrthoDB" id="9788394at2"/>
<comment type="caution">
    <text evidence="8">Lacks conserved residue(s) required for the propagation of feature annotation.</text>
</comment>
<dbReference type="InterPro" id="IPR029044">
    <property type="entry name" value="Nucleotide-diphossugar_trans"/>
</dbReference>
<keyword evidence="10" id="KW-0548">Nucleotidyltransferase</keyword>
<dbReference type="EMBL" id="VLLN01000019">
    <property type="protein sequence ID" value="TWJ17778.1"/>
    <property type="molecule type" value="Genomic_DNA"/>
</dbReference>
<feature type="binding site" evidence="8">
    <location>
        <position position="109"/>
    </location>
    <ligand>
        <name>Mg(2+)</name>
        <dbReference type="ChEBI" id="CHEBI:18420"/>
    </ligand>
</feature>
<proteinExistence type="inferred from homology"/>
<keyword evidence="1 8" id="KW-0963">Cytoplasm</keyword>
<dbReference type="Gene3D" id="3.90.550.10">
    <property type="entry name" value="Spore Coat Polysaccharide Biosynthesis Protein SpsA, Chain A"/>
    <property type="match status" value="1"/>
</dbReference>
<evidence type="ECO:0000256" key="4">
    <source>
        <dbReference type="ARBA" id="ARBA00022741"/>
    </source>
</evidence>
<evidence type="ECO:0000256" key="2">
    <source>
        <dbReference type="ARBA" id="ARBA00022679"/>
    </source>
</evidence>
<accession>A0A562VIV1</accession>
<comment type="similarity">
    <text evidence="8">Belongs to the MobA family.</text>
</comment>